<dbReference type="PANTHER" id="PTHR13715">
    <property type="entry name" value="RYANODINE RECEPTOR AND IP3 RECEPTOR"/>
    <property type="match status" value="1"/>
</dbReference>
<evidence type="ECO:0000313" key="3">
    <source>
        <dbReference type="EMBL" id="CAE1323874.1"/>
    </source>
</evidence>
<evidence type="ECO:0000256" key="1">
    <source>
        <dbReference type="ARBA" id="ARBA00022737"/>
    </source>
</evidence>
<reference evidence="3" key="1">
    <citation type="submission" date="2021-01" db="EMBL/GenBank/DDBJ databases">
        <authorList>
            <person name="Li R."/>
            <person name="Bekaert M."/>
        </authorList>
    </citation>
    <scope>NUCLEOTIDE SEQUENCE</scope>
    <source>
        <strain evidence="3">Farmed</strain>
    </source>
</reference>
<dbReference type="PROSITE" id="PS50919">
    <property type="entry name" value="MIR"/>
    <property type="match status" value="1"/>
</dbReference>
<dbReference type="Proteomes" id="UP000597762">
    <property type="component" value="Unassembled WGS sequence"/>
</dbReference>
<comment type="caution">
    <text evidence="3">The sequence shown here is derived from an EMBL/GenBank/DDBJ whole genome shotgun (WGS) entry which is preliminary data.</text>
</comment>
<gene>
    <name evidence="3" type="ORF">SPHA_73693</name>
</gene>
<evidence type="ECO:0000259" key="2">
    <source>
        <dbReference type="PROSITE" id="PS50919"/>
    </source>
</evidence>
<proteinExistence type="predicted"/>
<feature type="domain" description="MIR" evidence="2">
    <location>
        <begin position="42"/>
        <end position="96"/>
    </location>
</feature>
<dbReference type="InterPro" id="IPR014821">
    <property type="entry name" value="Ins145_P3_rcpt"/>
</dbReference>
<dbReference type="EMBL" id="CAHIKZ030005385">
    <property type="protein sequence ID" value="CAE1323874.1"/>
    <property type="molecule type" value="Genomic_DNA"/>
</dbReference>
<dbReference type="OrthoDB" id="300855at2759"/>
<accession>A0A812EJK2</accession>
<sequence length="194" mass="22650">MFYKHNEKKSDEIILPDFTGISWLAAQAENADNAAEQKRQLGKRVRYGEIIQLKHGFTKKYIHMCTSQTSQRDKNNMMIMLQEFNAKNAQFRILPQYKVKSEGEVVQIYDQIVFESIKSPGHYFHASQSFHIDHFTYGSEVNLGVERSGFTLVRFAKENPELAHFVRVYLMAFSTNAVITDNSATNRQRFFHHY</sequence>
<dbReference type="InterPro" id="IPR016093">
    <property type="entry name" value="MIR_motif"/>
</dbReference>
<name>A0A812EJK2_ACAPH</name>
<dbReference type="InterPro" id="IPR036300">
    <property type="entry name" value="MIR_dom_sf"/>
</dbReference>
<dbReference type="InterPro" id="IPR015925">
    <property type="entry name" value="Ryanodine_IP3_receptor"/>
</dbReference>
<evidence type="ECO:0000313" key="4">
    <source>
        <dbReference type="Proteomes" id="UP000597762"/>
    </source>
</evidence>
<keyword evidence="1" id="KW-0677">Repeat</keyword>
<keyword evidence="4" id="KW-1185">Reference proteome</keyword>
<dbReference type="SUPFAM" id="SSF82109">
    <property type="entry name" value="MIR domain"/>
    <property type="match status" value="1"/>
</dbReference>
<dbReference type="Pfam" id="PF08709">
    <property type="entry name" value="Ins145_P3_rec"/>
    <property type="match status" value="1"/>
</dbReference>
<dbReference type="PANTHER" id="PTHR13715:SF99">
    <property type="entry name" value="INOSITOL 1,4,5-TRISPHOSPHATE RECEPTOR-LIKE PROTEIN A"/>
    <property type="match status" value="1"/>
</dbReference>
<organism evidence="3 4">
    <name type="scientific">Acanthosepion pharaonis</name>
    <name type="common">Pharaoh cuttlefish</name>
    <name type="synonym">Sepia pharaonis</name>
    <dbReference type="NCBI Taxonomy" id="158019"/>
    <lineage>
        <taxon>Eukaryota</taxon>
        <taxon>Metazoa</taxon>
        <taxon>Spiralia</taxon>
        <taxon>Lophotrochozoa</taxon>
        <taxon>Mollusca</taxon>
        <taxon>Cephalopoda</taxon>
        <taxon>Coleoidea</taxon>
        <taxon>Decapodiformes</taxon>
        <taxon>Sepiida</taxon>
        <taxon>Sepiina</taxon>
        <taxon>Sepiidae</taxon>
        <taxon>Acanthosepion</taxon>
    </lineage>
</organism>
<dbReference type="AlphaFoldDB" id="A0A812EJK2"/>
<protein>
    <recommendedName>
        <fullName evidence="2">MIR domain-containing protein</fullName>
    </recommendedName>
</protein>
<dbReference type="Gene3D" id="2.80.10.50">
    <property type="match status" value="1"/>
</dbReference>
<dbReference type="GO" id="GO:0006816">
    <property type="term" value="P:calcium ion transport"/>
    <property type="evidence" value="ECO:0007669"/>
    <property type="project" value="InterPro"/>
</dbReference>